<reference evidence="1" key="1">
    <citation type="submission" date="2019-02" db="EMBL/GenBank/DDBJ databases">
        <authorList>
            <person name="Gruber-Vodicka R. H."/>
            <person name="Seah K. B. B."/>
        </authorList>
    </citation>
    <scope>NUCLEOTIDE SEQUENCE</scope>
    <source>
        <strain evidence="2">BECK_BY19</strain>
        <strain evidence="1">BECK_BY8</strain>
    </source>
</reference>
<dbReference type="AlphaFoldDB" id="A0A451AME0"/>
<evidence type="ECO:0000313" key="2">
    <source>
        <dbReference type="EMBL" id="VFK72701.1"/>
    </source>
</evidence>
<protein>
    <submittedName>
        <fullName evidence="1">Uncharacterized protein</fullName>
    </submittedName>
</protein>
<name>A0A451AME0_9GAMM</name>
<sequence>MLLGSNGGRAVASPALIILPGSVGIEPGIGGALSPYRIARFDPRGRERCLGKMPCKTVSNNHHDG</sequence>
<dbReference type="EMBL" id="CAADFZ010000130">
    <property type="protein sequence ID" value="VFK67199.1"/>
    <property type="molecule type" value="Genomic_DNA"/>
</dbReference>
<evidence type="ECO:0000313" key="1">
    <source>
        <dbReference type="EMBL" id="VFK67199.1"/>
    </source>
</evidence>
<proteinExistence type="predicted"/>
<dbReference type="EMBL" id="CAADGD010000132">
    <property type="protein sequence ID" value="VFK72701.1"/>
    <property type="molecule type" value="Genomic_DNA"/>
</dbReference>
<organism evidence="1">
    <name type="scientific">Candidatus Kentrum sp. UNK</name>
    <dbReference type="NCBI Taxonomy" id="2126344"/>
    <lineage>
        <taxon>Bacteria</taxon>
        <taxon>Pseudomonadati</taxon>
        <taxon>Pseudomonadota</taxon>
        <taxon>Gammaproteobacteria</taxon>
        <taxon>Candidatus Kentrum</taxon>
    </lineage>
</organism>
<accession>A0A451AME0</accession>
<gene>
    <name evidence="1" type="ORF">BECKUNK1418G_GA0071005_11305</name>
    <name evidence="2" type="ORF">BECKUNK1418H_GA0071006_11323</name>
</gene>